<gene>
    <name evidence="1" type="ORF">BO71DRAFT_33240</name>
</gene>
<evidence type="ECO:0000313" key="2">
    <source>
        <dbReference type="Proteomes" id="UP000247810"/>
    </source>
</evidence>
<keyword evidence="2" id="KW-1185">Reference proteome</keyword>
<dbReference type="OrthoDB" id="10613458at2759"/>
<protein>
    <submittedName>
        <fullName evidence="1">Uncharacterized protein</fullName>
    </submittedName>
</protein>
<sequence>MGPTAATDLGSKVCSPTVHSKAHSSIHRMSVRAIRIPAARGGTEYLLPCNRRLDLIPRMGGAVASSAELYLCYIAASPINRNEGSSIDGSSLSENTSFPNTAGSIATFVYDPGNVGTRKRRVAGHIAKYAGLRMSSRASQASGEGSMGGWSRWLADNSCLPGALSWS</sequence>
<evidence type="ECO:0000313" key="1">
    <source>
        <dbReference type="EMBL" id="PYH98685.1"/>
    </source>
</evidence>
<reference evidence="1 2" key="1">
    <citation type="submission" date="2018-02" db="EMBL/GenBank/DDBJ databases">
        <title>The genomes of Aspergillus section Nigri reveals drivers in fungal speciation.</title>
        <authorList>
            <consortium name="DOE Joint Genome Institute"/>
            <person name="Vesth T.C."/>
            <person name="Nybo J."/>
            <person name="Theobald S."/>
            <person name="Brandl J."/>
            <person name="Frisvad J.C."/>
            <person name="Nielsen K.F."/>
            <person name="Lyhne E.K."/>
            <person name="Kogle M.E."/>
            <person name="Kuo A."/>
            <person name="Riley R."/>
            <person name="Clum A."/>
            <person name="Nolan M."/>
            <person name="Lipzen A."/>
            <person name="Salamov A."/>
            <person name="Henrissat B."/>
            <person name="Wiebenga A."/>
            <person name="De vries R.P."/>
            <person name="Grigoriev I.V."/>
            <person name="Mortensen U.H."/>
            <person name="Andersen M.R."/>
            <person name="Baker S.E."/>
        </authorList>
    </citation>
    <scope>NUCLEOTIDE SEQUENCE [LARGE SCALE GENOMIC DNA]</scope>
    <source>
        <strain evidence="1 2">CBS 707.79</strain>
    </source>
</reference>
<dbReference type="EMBL" id="KZ825809">
    <property type="protein sequence ID" value="PYH98685.1"/>
    <property type="molecule type" value="Genomic_DNA"/>
</dbReference>
<accession>A0A319DM86</accession>
<dbReference type="VEuPathDB" id="FungiDB:BO71DRAFT_33240"/>
<dbReference type="Proteomes" id="UP000247810">
    <property type="component" value="Unassembled WGS sequence"/>
</dbReference>
<name>A0A319DM86_9EURO</name>
<dbReference type="AlphaFoldDB" id="A0A319DM86"/>
<organism evidence="1 2">
    <name type="scientific">Aspergillus ellipticus CBS 707.79</name>
    <dbReference type="NCBI Taxonomy" id="1448320"/>
    <lineage>
        <taxon>Eukaryota</taxon>
        <taxon>Fungi</taxon>
        <taxon>Dikarya</taxon>
        <taxon>Ascomycota</taxon>
        <taxon>Pezizomycotina</taxon>
        <taxon>Eurotiomycetes</taxon>
        <taxon>Eurotiomycetidae</taxon>
        <taxon>Eurotiales</taxon>
        <taxon>Aspergillaceae</taxon>
        <taxon>Aspergillus</taxon>
        <taxon>Aspergillus subgen. Circumdati</taxon>
    </lineage>
</organism>
<proteinExistence type="predicted"/>